<reference evidence="1" key="1">
    <citation type="journal article" date="2008" name="ISME J.">
        <title>Genomic patterns of recombination, clonal divergence and environment in marine microbial populations.</title>
        <authorList>
            <person name="Konstantinidis K.T."/>
            <person name="Delong E.F."/>
        </authorList>
    </citation>
    <scope>NUCLEOTIDE SEQUENCE</scope>
</reference>
<gene>
    <name evidence="1" type="ORF">ALOHA_HF4000APKG2J17ctg1g17</name>
</gene>
<sequence length="71" mass="7839">MARACWLSARSLAAVLANKYPPRERPRPMTNINPKDARLKAVGHRLESGFSTGIFKRLGKISVSKLQFGDG</sequence>
<name>B3T6K1_9ZZZZ</name>
<proteinExistence type="predicted"/>
<dbReference type="EMBL" id="EU016624">
    <property type="protein sequence ID" value="ABZ08210.1"/>
    <property type="molecule type" value="Genomic_DNA"/>
</dbReference>
<dbReference type="AlphaFoldDB" id="B3T6K1"/>
<accession>B3T6K1</accession>
<protein>
    <submittedName>
        <fullName evidence="1">Uncharacterized protein</fullName>
    </submittedName>
</protein>
<evidence type="ECO:0000313" key="1">
    <source>
        <dbReference type="EMBL" id="ABZ08210.1"/>
    </source>
</evidence>
<organism evidence="1">
    <name type="scientific">uncultured marine microorganism HF4000_APKG2J17</name>
    <dbReference type="NCBI Taxonomy" id="455546"/>
    <lineage>
        <taxon>unclassified sequences</taxon>
        <taxon>environmental samples</taxon>
    </lineage>
</organism>